<keyword evidence="2" id="KW-0131">Cell cycle</keyword>
<dbReference type="PANTHER" id="PTHR37524:SF2">
    <property type="entry name" value="RIBOSOMAL RNA METHYLTRANSFERASE FTSJ DOMAIN-CONTAINING PROTEIN"/>
    <property type="match status" value="1"/>
</dbReference>
<dbReference type="Gene3D" id="3.40.50.150">
    <property type="entry name" value="Vaccinia Virus protein VP39"/>
    <property type="match status" value="1"/>
</dbReference>
<protein>
    <submittedName>
        <fullName evidence="2">Cell division protein FtsJ</fullName>
    </submittedName>
</protein>
<proteinExistence type="predicted"/>
<comment type="caution">
    <text evidence="2">The sequence shown here is derived from an EMBL/GenBank/DDBJ whole genome shotgun (WGS) entry which is preliminary data.</text>
</comment>
<dbReference type="InterPro" id="IPR002877">
    <property type="entry name" value="RNA_MeTrfase_FtsJ_dom"/>
</dbReference>
<dbReference type="Pfam" id="PF01728">
    <property type="entry name" value="FtsJ"/>
    <property type="match status" value="1"/>
</dbReference>
<keyword evidence="2" id="KW-0132">Cell division</keyword>
<accession>A0A426UZY0</accession>
<evidence type="ECO:0000259" key="1">
    <source>
        <dbReference type="Pfam" id="PF01728"/>
    </source>
</evidence>
<dbReference type="GO" id="GO:0051301">
    <property type="term" value="P:cell division"/>
    <property type="evidence" value="ECO:0007669"/>
    <property type="project" value="UniProtKB-KW"/>
</dbReference>
<evidence type="ECO:0000313" key="2">
    <source>
        <dbReference type="EMBL" id="RRS00191.1"/>
    </source>
</evidence>
<dbReference type="AlphaFoldDB" id="A0A426UZY0"/>
<dbReference type="SUPFAM" id="SSF53335">
    <property type="entry name" value="S-adenosyl-L-methionine-dependent methyltransferases"/>
    <property type="match status" value="1"/>
</dbReference>
<evidence type="ECO:0000313" key="3">
    <source>
        <dbReference type="Proteomes" id="UP000277256"/>
    </source>
</evidence>
<organism evidence="2 3">
    <name type="scientific">Glycomyces terrestris</name>
    <dbReference type="NCBI Taxonomy" id="2493553"/>
    <lineage>
        <taxon>Bacteria</taxon>
        <taxon>Bacillati</taxon>
        <taxon>Actinomycetota</taxon>
        <taxon>Actinomycetes</taxon>
        <taxon>Glycomycetales</taxon>
        <taxon>Glycomycetaceae</taxon>
        <taxon>Glycomyces</taxon>
    </lineage>
</organism>
<keyword evidence="3" id="KW-1185">Reference proteome</keyword>
<reference evidence="2 3" key="1">
    <citation type="submission" date="2018-12" db="EMBL/GenBank/DDBJ databases">
        <title>Glycomyces sp. YIM 121974 draft genome.</title>
        <authorList>
            <person name="Li Q."/>
        </authorList>
    </citation>
    <scope>NUCLEOTIDE SEQUENCE [LARGE SCALE GENOMIC DNA]</scope>
    <source>
        <strain evidence="2 3">YIM 121974</strain>
    </source>
</reference>
<sequence>MCGVFDEQRVVVSAAEESLPLAIRELELDFGPEAKVEQIAPETAVITAPGLTAQEVADRCIAAPLVFPRHITVQAAMLGAGTGIDQVAEAALAEVREAGIEGGLAVQVWASGRSDYGFGPAALFGAIAGELEEAGFSVAKSGRDHVLSCCLTPNGILLGLNETRDSLSDWPGGGVRLSKSRDQISRAEFKLEEALREFGLDLPAGGKAVDFGAAPGGWTRILRQRRMHVWAVDPGDLDERVARDPQVKHLKLTAGRFLRSNRTVFDVAVNDMRMDPKLSCDLMVRAAEHLAPGALAIVTLKTGSRDVLTTIQACLASLAGPYEVLHARQLRHNRHEITVIARRTGA</sequence>
<dbReference type="Proteomes" id="UP000277256">
    <property type="component" value="Unassembled WGS sequence"/>
</dbReference>
<dbReference type="GO" id="GO:0032259">
    <property type="term" value="P:methylation"/>
    <property type="evidence" value="ECO:0007669"/>
    <property type="project" value="InterPro"/>
</dbReference>
<dbReference type="OrthoDB" id="9784736at2"/>
<dbReference type="GO" id="GO:0008168">
    <property type="term" value="F:methyltransferase activity"/>
    <property type="evidence" value="ECO:0007669"/>
    <property type="project" value="InterPro"/>
</dbReference>
<feature type="domain" description="Ribosomal RNA methyltransferase FtsJ" evidence="1">
    <location>
        <begin position="185"/>
        <end position="275"/>
    </location>
</feature>
<dbReference type="EMBL" id="RSEB01000002">
    <property type="protein sequence ID" value="RRS00191.1"/>
    <property type="molecule type" value="Genomic_DNA"/>
</dbReference>
<name>A0A426UZY0_9ACTN</name>
<dbReference type="InterPro" id="IPR029063">
    <property type="entry name" value="SAM-dependent_MTases_sf"/>
</dbReference>
<gene>
    <name evidence="2" type="ORF">EIW28_06260</name>
</gene>
<dbReference type="PANTHER" id="PTHR37524">
    <property type="entry name" value="RIBOSOMAL RNA LARGE SUBUNIT METHYLTRANSFERASE M"/>
    <property type="match status" value="1"/>
</dbReference>